<dbReference type="InterPro" id="IPR029058">
    <property type="entry name" value="AB_hydrolase_fold"/>
</dbReference>
<evidence type="ECO:0000256" key="1">
    <source>
        <dbReference type="ARBA" id="ARBA00022801"/>
    </source>
</evidence>
<dbReference type="Gene3D" id="3.40.50.1820">
    <property type="entry name" value="alpha/beta hydrolase"/>
    <property type="match status" value="1"/>
</dbReference>
<evidence type="ECO:0000259" key="3">
    <source>
        <dbReference type="Pfam" id="PF00561"/>
    </source>
</evidence>
<evidence type="ECO:0000313" key="5">
    <source>
        <dbReference type="Proteomes" id="UP001156921"/>
    </source>
</evidence>
<dbReference type="HAMAP" id="MF_00832">
    <property type="entry name" value="RutD"/>
    <property type="match status" value="1"/>
</dbReference>
<name>A0ABQ6BRK9_9CAUL</name>
<accession>A0ABQ6BRK9</accession>
<reference evidence="5" key="1">
    <citation type="journal article" date="2019" name="Int. J. Syst. Evol. Microbiol.">
        <title>The Global Catalogue of Microorganisms (GCM) 10K type strain sequencing project: providing services to taxonomists for standard genome sequencing and annotation.</title>
        <authorList>
            <consortium name="The Broad Institute Genomics Platform"/>
            <consortium name="The Broad Institute Genome Sequencing Center for Infectious Disease"/>
            <person name="Wu L."/>
            <person name="Ma J."/>
        </authorList>
    </citation>
    <scope>NUCLEOTIDE SEQUENCE [LARGE SCALE GENOMIC DNA]</scope>
    <source>
        <strain evidence="5">NBRC 110107</strain>
    </source>
</reference>
<dbReference type="PANTHER" id="PTHR43433:SF5">
    <property type="entry name" value="AB HYDROLASE-1 DOMAIN-CONTAINING PROTEIN"/>
    <property type="match status" value="1"/>
</dbReference>
<comment type="function">
    <text evidence="2">Involved in pyrimidine catabolism. May facilitate the hydrolysis of carbamate, a reaction that can also occur spontaneously.</text>
</comment>
<dbReference type="EC" id="3.5.1.-" evidence="2"/>
<dbReference type="InterPro" id="IPR019913">
    <property type="entry name" value="Pyrimidine_utilisation_RutD"/>
</dbReference>
<proteinExistence type="inferred from homology"/>
<dbReference type="InterPro" id="IPR050471">
    <property type="entry name" value="AB_hydrolase"/>
</dbReference>
<dbReference type="Pfam" id="PF00561">
    <property type="entry name" value="Abhydrolase_1"/>
    <property type="match status" value="1"/>
</dbReference>
<dbReference type="SUPFAM" id="SSF53474">
    <property type="entry name" value="alpha/beta-Hydrolases"/>
    <property type="match status" value="1"/>
</dbReference>
<dbReference type="EMBL" id="BSOY01000075">
    <property type="protein sequence ID" value="GLS02523.1"/>
    <property type="molecule type" value="Genomic_DNA"/>
</dbReference>
<comment type="similarity">
    <text evidence="2">Belongs to the AB hydrolase superfamily. Hydrolase RutD family.</text>
</comment>
<keyword evidence="5" id="KW-1185">Reference proteome</keyword>
<comment type="catalytic activity">
    <reaction evidence="2">
        <text>carbamate + 2 H(+) = NH4(+) + CO2</text>
        <dbReference type="Rhea" id="RHEA:15649"/>
        <dbReference type="ChEBI" id="CHEBI:13941"/>
        <dbReference type="ChEBI" id="CHEBI:15378"/>
        <dbReference type="ChEBI" id="CHEBI:16526"/>
        <dbReference type="ChEBI" id="CHEBI:28938"/>
    </reaction>
</comment>
<evidence type="ECO:0000313" key="4">
    <source>
        <dbReference type="EMBL" id="GLS02523.1"/>
    </source>
</evidence>
<feature type="domain" description="AB hydrolase-1" evidence="3">
    <location>
        <begin position="25"/>
        <end position="134"/>
    </location>
</feature>
<protein>
    <recommendedName>
        <fullName evidence="2">Putative carbamate hydrolase RutD</fullName>
        <ecNumber evidence="2">3.5.1.-</ecNumber>
    </recommendedName>
    <alternativeName>
        <fullName evidence="2">Aminohydrolase</fullName>
    </alternativeName>
</protein>
<dbReference type="PANTHER" id="PTHR43433">
    <property type="entry name" value="HYDROLASE, ALPHA/BETA FOLD FAMILY PROTEIN"/>
    <property type="match status" value="1"/>
</dbReference>
<evidence type="ECO:0000256" key="2">
    <source>
        <dbReference type="HAMAP-Rule" id="MF_00832"/>
    </source>
</evidence>
<dbReference type="PRINTS" id="PR00111">
    <property type="entry name" value="ABHYDROLASE"/>
</dbReference>
<dbReference type="NCBIfam" id="TIGR03611">
    <property type="entry name" value="RutD"/>
    <property type="match status" value="1"/>
</dbReference>
<dbReference type="InterPro" id="IPR000073">
    <property type="entry name" value="AB_hydrolase_1"/>
</dbReference>
<keyword evidence="1 2" id="KW-0378">Hydrolase</keyword>
<gene>
    <name evidence="2 4" type="primary">rutD</name>
    <name evidence="4" type="ORF">GCM10007859_25470</name>
</gene>
<dbReference type="Proteomes" id="UP001156921">
    <property type="component" value="Unassembled WGS sequence"/>
</dbReference>
<dbReference type="GO" id="GO:0016787">
    <property type="term" value="F:hydrolase activity"/>
    <property type="evidence" value="ECO:0007669"/>
    <property type="project" value="UniProtKB-KW"/>
</dbReference>
<sequence length="272" mass="28932">MIETGRVDGVHFEVHSAGPDDGRDVVLLSAGLGGSGAFFAPQMEALTARFRVVLYDHRGTGRSDRVLPSPYAVSDMARDIAAIIDALGGEAVHVVGHAAGGLAALQLALDRPWQVLSLAVVNGWSRPDPHIARCFRTRIGLLNDSGPEAYVHAQPLFLYPADWISENAARLADEEVHHLAGFQGRDTMLARINALLAFDIDDRLGGVACPVLISASADDMLVPSLCSRRMADRLPNAVLEVAPWGGHAFTATVPDAFNATLVAFLSGEPLPC</sequence>
<organism evidence="4 5">
    <name type="scientific">Brevundimonas denitrificans</name>
    <dbReference type="NCBI Taxonomy" id="1443434"/>
    <lineage>
        <taxon>Bacteria</taxon>
        <taxon>Pseudomonadati</taxon>
        <taxon>Pseudomonadota</taxon>
        <taxon>Alphaproteobacteria</taxon>
        <taxon>Caulobacterales</taxon>
        <taxon>Caulobacteraceae</taxon>
        <taxon>Brevundimonas</taxon>
    </lineage>
</organism>
<comment type="caution">
    <text evidence="4">The sequence shown here is derived from an EMBL/GenBank/DDBJ whole genome shotgun (WGS) entry which is preliminary data.</text>
</comment>